<feature type="compositionally biased region" description="Low complexity" evidence="1">
    <location>
        <begin position="75"/>
        <end position="84"/>
    </location>
</feature>
<name>A0ABR8SLA0_9BACL</name>
<evidence type="ECO:0000313" key="3">
    <source>
        <dbReference type="Proteomes" id="UP000603641"/>
    </source>
</evidence>
<evidence type="ECO:0000313" key="2">
    <source>
        <dbReference type="EMBL" id="MBD7964263.1"/>
    </source>
</evidence>
<feature type="compositionally biased region" description="Basic and acidic residues" evidence="1">
    <location>
        <begin position="38"/>
        <end position="57"/>
    </location>
</feature>
<keyword evidence="3" id="KW-1185">Reference proteome</keyword>
<protein>
    <submittedName>
        <fullName evidence="2">Uncharacterized protein</fullName>
    </submittedName>
</protein>
<sequence>MSLKLIELQVAIPRTLDASKASIDVMNRGLLQQQQTSEEIRKKDKIEAERVNQKEATESSLFHTNDQHQQEKTSSKSSSHPYKGSKIDYSG</sequence>
<reference evidence="2 3" key="1">
    <citation type="submission" date="2020-08" db="EMBL/GenBank/DDBJ databases">
        <title>A Genomic Blueprint of the Chicken Gut Microbiome.</title>
        <authorList>
            <person name="Gilroy R."/>
            <person name="Ravi A."/>
            <person name="Getino M."/>
            <person name="Pursley I."/>
            <person name="Horton D.L."/>
            <person name="Alikhan N.-F."/>
            <person name="Baker D."/>
            <person name="Gharbi K."/>
            <person name="Hall N."/>
            <person name="Watson M."/>
            <person name="Adriaenssens E.M."/>
            <person name="Foster-Nyarko E."/>
            <person name="Jarju S."/>
            <person name="Secka A."/>
            <person name="Antonio M."/>
            <person name="Oren A."/>
            <person name="Chaudhuri R."/>
            <person name="La Ragione R.M."/>
            <person name="Hildebrand F."/>
            <person name="Pallen M.J."/>
        </authorList>
    </citation>
    <scope>NUCLEOTIDE SEQUENCE [LARGE SCALE GENOMIC DNA]</scope>
    <source>
        <strain evidence="2 3">Sa2CUA10</strain>
    </source>
</reference>
<accession>A0ABR8SLA0</accession>
<organism evidence="2 3">
    <name type="scientific">Fictibacillus norfolkensis</name>
    <dbReference type="NCBI Taxonomy" id="2762233"/>
    <lineage>
        <taxon>Bacteria</taxon>
        <taxon>Bacillati</taxon>
        <taxon>Bacillota</taxon>
        <taxon>Bacilli</taxon>
        <taxon>Bacillales</taxon>
        <taxon>Fictibacillaceae</taxon>
        <taxon>Fictibacillus</taxon>
    </lineage>
</organism>
<dbReference type="EMBL" id="JACSQM010000003">
    <property type="protein sequence ID" value="MBD7964263.1"/>
    <property type="molecule type" value="Genomic_DNA"/>
</dbReference>
<feature type="compositionally biased region" description="Basic and acidic residues" evidence="1">
    <location>
        <begin position="65"/>
        <end position="74"/>
    </location>
</feature>
<dbReference type="RefSeq" id="WP_191753604.1">
    <property type="nucleotide sequence ID" value="NZ_JACSQM010000003.1"/>
</dbReference>
<proteinExistence type="predicted"/>
<evidence type="ECO:0000256" key="1">
    <source>
        <dbReference type="SAM" id="MobiDB-lite"/>
    </source>
</evidence>
<feature type="region of interest" description="Disordered" evidence="1">
    <location>
        <begin position="33"/>
        <end position="91"/>
    </location>
</feature>
<comment type="caution">
    <text evidence="2">The sequence shown here is derived from an EMBL/GenBank/DDBJ whole genome shotgun (WGS) entry which is preliminary data.</text>
</comment>
<dbReference type="Proteomes" id="UP000603641">
    <property type="component" value="Unassembled WGS sequence"/>
</dbReference>
<gene>
    <name evidence="2" type="ORF">H9648_09380</name>
</gene>